<dbReference type="Proteomes" id="UP001322277">
    <property type="component" value="Chromosome 6"/>
</dbReference>
<dbReference type="EMBL" id="CP137310">
    <property type="protein sequence ID" value="WQF85031.1"/>
    <property type="molecule type" value="Genomic_DNA"/>
</dbReference>
<organism evidence="2 3">
    <name type="scientific">Colletotrichum destructivum</name>
    <dbReference type="NCBI Taxonomy" id="34406"/>
    <lineage>
        <taxon>Eukaryota</taxon>
        <taxon>Fungi</taxon>
        <taxon>Dikarya</taxon>
        <taxon>Ascomycota</taxon>
        <taxon>Pezizomycotina</taxon>
        <taxon>Sordariomycetes</taxon>
        <taxon>Hypocreomycetidae</taxon>
        <taxon>Glomerellales</taxon>
        <taxon>Glomerellaceae</taxon>
        <taxon>Colletotrichum</taxon>
        <taxon>Colletotrichum destructivum species complex</taxon>
    </lineage>
</organism>
<evidence type="ECO:0000313" key="3">
    <source>
        <dbReference type="Proteomes" id="UP001322277"/>
    </source>
</evidence>
<keyword evidence="3" id="KW-1185">Reference proteome</keyword>
<sequence length="131" mass="15139">MGGEDLIICTEKGLGIQEGRLTPQKERRNKIMCFDLFCRLLPLLILIFWGLSCGPRTTGSVTQFLSLHGSSREQWRYTRHNVRSSCPSTQGPRQQGHHHHHHHPDQGWKREIEIWDQKRALAATCDADRDD</sequence>
<feature type="compositionally biased region" description="Polar residues" evidence="1">
    <location>
        <begin position="83"/>
        <end position="93"/>
    </location>
</feature>
<feature type="region of interest" description="Disordered" evidence="1">
    <location>
        <begin position="81"/>
        <end position="107"/>
    </location>
</feature>
<dbReference type="KEGG" id="cdet:87946547"/>
<proteinExistence type="predicted"/>
<protein>
    <submittedName>
        <fullName evidence="2">Uncharacterized protein</fullName>
    </submittedName>
</protein>
<gene>
    <name evidence="2" type="ORF">CDEST_10045</name>
</gene>
<dbReference type="AlphaFoldDB" id="A0AAX4IQ33"/>
<name>A0AAX4IQ33_9PEZI</name>
<evidence type="ECO:0000256" key="1">
    <source>
        <dbReference type="SAM" id="MobiDB-lite"/>
    </source>
</evidence>
<dbReference type="GeneID" id="87946547"/>
<reference evidence="3" key="1">
    <citation type="journal article" date="2023" name="bioRxiv">
        <title>Complete genome of the Medicago anthracnose fungus, Colletotrichum destructivum, reveals a mini-chromosome-like region within a core chromosome.</title>
        <authorList>
            <person name="Lapalu N."/>
            <person name="Simon A."/>
            <person name="Lu A."/>
            <person name="Plaumann P.-L."/>
            <person name="Amselem J."/>
            <person name="Pigne S."/>
            <person name="Auger A."/>
            <person name="Koch C."/>
            <person name="Dallery J.-F."/>
            <person name="O'Connell R.J."/>
        </authorList>
    </citation>
    <scope>NUCLEOTIDE SEQUENCE [LARGE SCALE GENOMIC DNA]</scope>
    <source>
        <strain evidence="3">CBS 520.97</strain>
    </source>
</reference>
<dbReference type="RefSeq" id="XP_062782254.1">
    <property type="nucleotide sequence ID" value="XM_062926203.1"/>
</dbReference>
<accession>A0AAX4IQ33</accession>
<evidence type="ECO:0000313" key="2">
    <source>
        <dbReference type="EMBL" id="WQF85031.1"/>
    </source>
</evidence>